<reference evidence="11 12" key="1">
    <citation type="submission" date="2018-01" db="EMBL/GenBank/DDBJ databases">
        <title>Genomic Encyclopedia of Type Strains, Phase III (KMG-III): the genomes of soil and plant-associated and newly described type strains.</title>
        <authorList>
            <person name="Whitman W."/>
        </authorList>
    </citation>
    <scope>NUCLEOTIDE SEQUENCE [LARGE SCALE GENOMIC DNA]</scope>
    <source>
        <strain evidence="11 12">HKI456</strain>
    </source>
</reference>
<keyword evidence="8 9" id="KW-0472">Membrane</keyword>
<evidence type="ECO:0000313" key="11">
    <source>
        <dbReference type="EMBL" id="PPB85182.1"/>
    </source>
</evidence>
<dbReference type="OrthoDB" id="9796017at2"/>
<evidence type="ECO:0000256" key="3">
    <source>
        <dbReference type="ARBA" id="ARBA00022448"/>
    </source>
</evidence>
<evidence type="ECO:0000256" key="9">
    <source>
        <dbReference type="SAM" id="Phobius"/>
    </source>
</evidence>
<evidence type="ECO:0000256" key="5">
    <source>
        <dbReference type="ARBA" id="ARBA00022692"/>
    </source>
</evidence>
<dbReference type="Pfam" id="PF01061">
    <property type="entry name" value="ABC2_membrane"/>
    <property type="match status" value="1"/>
</dbReference>
<feature type="transmembrane region" description="Helical" evidence="9">
    <location>
        <begin position="115"/>
        <end position="137"/>
    </location>
</feature>
<organism evidence="11 12">
    <name type="scientific">Mycetohabitans endofungorum</name>
    <dbReference type="NCBI Taxonomy" id="417203"/>
    <lineage>
        <taxon>Bacteria</taxon>
        <taxon>Pseudomonadati</taxon>
        <taxon>Pseudomonadota</taxon>
        <taxon>Betaproteobacteria</taxon>
        <taxon>Burkholderiales</taxon>
        <taxon>Burkholderiaceae</taxon>
        <taxon>Mycetohabitans</taxon>
    </lineage>
</organism>
<keyword evidence="5 9" id="KW-0812">Transmembrane</keyword>
<protein>
    <submittedName>
        <fullName evidence="11">Lipopolysaccharide transport system permease protein</fullName>
    </submittedName>
</protein>
<proteinExistence type="inferred from homology"/>
<dbReference type="GO" id="GO:0140359">
    <property type="term" value="F:ABC-type transporter activity"/>
    <property type="evidence" value="ECO:0007669"/>
    <property type="project" value="InterPro"/>
</dbReference>
<dbReference type="AlphaFoldDB" id="A0A2P5KEP4"/>
<evidence type="ECO:0000256" key="1">
    <source>
        <dbReference type="ARBA" id="ARBA00004651"/>
    </source>
</evidence>
<dbReference type="Proteomes" id="UP000243096">
    <property type="component" value="Unassembled WGS sequence"/>
</dbReference>
<keyword evidence="6 9" id="KW-1133">Transmembrane helix</keyword>
<feature type="transmembrane region" description="Helical" evidence="9">
    <location>
        <begin position="179"/>
        <end position="195"/>
    </location>
</feature>
<evidence type="ECO:0000256" key="6">
    <source>
        <dbReference type="ARBA" id="ARBA00022989"/>
    </source>
</evidence>
<keyword evidence="7" id="KW-0762">Sugar transport</keyword>
<comment type="similarity">
    <text evidence="2">Belongs to the ABC-2 integral membrane protein family.</text>
</comment>
<accession>A0A2P5KEP4</accession>
<feature type="transmembrane region" description="Helical" evidence="9">
    <location>
        <begin position="233"/>
        <end position="252"/>
    </location>
</feature>
<feature type="transmembrane region" description="Helical" evidence="9">
    <location>
        <begin position="41"/>
        <end position="62"/>
    </location>
</feature>
<evidence type="ECO:0000256" key="8">
    <source>
        <dbReference type="ARBA" id="ARBA00023136"/>
    </source>
</evidence>
<comment type="subcellular location">
    <subcellularLocation>
        <location evidence="1">Cell membrane</location>
        <topology evidence="1">Multi-pass membrane protein</topology>
    </subcellularLocation>
</comment>
<keyword evidence="12" id="KW-1185">Reference proteome</keyword>
<dbReference type="GO" id="GO:0005886">
    <property type="term" value="C:plasma membrane"/>
    <property type="evidence" value="ECO:0007669"/>
    <property type="project" value="UniProtKB-SubCell"/>
</dbReference>
<keyword evidence="4" id="KW-1003">Cell membrane</keyword>
<dbReference type="PANTHER" id="PTHR30413:SF10">
    <property type="entry name" value="CAPSULE POLYSACCHARIDE EXPORT INNER-MEMBRANE PROTEIN CTRC"/>
    <property type="match status" value="1"/>
</dbReference>
<dbReference type="PANTHER" id="PTHR30413">
    <property type="entry name" value="INNER MEMBRANE TRANSPORT PERMEASE"/>
    <property type="match status" value="1"/>
</dbReference>
<dbReference type="GO" id="GO:0015774">
    <property type="term" value="P:polysaccharide transport"/>
    <property type="evidence" value="ECO:0007669"/>
    <property type="project" value="UniProtKB-KW"/>
</dbReference>
<dbReference type="InterPro" id="IPR013525">
    <property type="entry name" value="ABC2_TM"/>
</dbReference>
<comment type="caution">
    <text evidence="11">The sequence shown here is derived from an EMBL/GenBank/DDBJ whole genome shotgun (WGS) entry which is preliminary data.</text>
</comment>
<evidence type="ECO:0000313" key="12">
    <source>
        <dbReference type="Proteomes" id="UP000243096"/>
    </source>
</evidence>
<evidence type="ECO:0000256" key="4">
    <source>
        <dbReference type="ARBA" id="ARBA00022475"/>
    </source>
</evidence>
<evidence type="ECO:0000256" key="2">
    <source>
        <dbReference type="ARBA" id="ARBA00007783"/>
    </source>
</evidence>
<feature type="transmembrane region" description="Helical" evidence="9">
    <location>
        <begin position="143"/>
        <end position="167"/>
    </location>
</feature>
<evidence type="ECO:0000256" key="7">
    <source>
        <dbReference type="ARBA" id="ARBA00023047"/>
    </source>
</evidence>
<evidence type="ECO:0000259" key="10">
    <source>
        <dbReference type="Pfam" id="PF01061"/>
    </source>
</evidence>
<feature type="domain" description="ABC-2 type transporter transmembrane" evidence="10">
    <location>
        <begin position="21"/>
        <end position="222"/>
    </location>
</feature>
<keyword evidence="3" id="KW-0813">Transport</keyword>
<dbReference type="EMBL" id="PRDW01000001">
    <property type="protein sequence ID" value="PPB85182.1"/>
    <property type="molecule type" value="Genomic_DNA"/>
</dbReference>
<name>A0A2P5KEP4_9BURK</name>
<dbReference type="GO" id="GO:0015920">
    <property type="term" value="P:lipopolysaccharide transport"/>
    <property type="evidence" value="ECO:0007669"/>
    <property type="project" value="TreeGrafter"/>
</dbReference>
<sequence length="263" mass="30277">MRQIDFRRNELWDTAKAPHLWGLLAWYDIKQRYRRSVLGPLWMTLSTGILIATLGAVWSLIFNMKIHEYLPFYAVGQVIWSFYSTQINESCVGFTQFEGVMKQTRLPVPSYILRLVMRNLIILAHNFLVVVVVISFVGPGWSWTALVAIPGLLLTTTAIYFASLCVAIPCTRFRDLQPVVQNLMMIGFYVTPILWQPKTLGDRFLWLVNLNPATHLISVVRDPLLGTLPTLQSWAWVLGTIVFFAVMASLLLSRYRHRIAYWL</sequence>
<keyword evidence="7" id="KW-0625">Polysaccharide transport</keyword>
<gene>
    <name evidence="11" type="ORF">B0O95_101275</name>
</gene>